<sequence>MVSRLEADCAAPGNFNDVQLSPSLEELPPSEPVEVFTDTSFLFISTRSLDFRSSLCALTNSLQSRLSFQDTLSHANTIEDYIQSIPNWIGPGSLQARTLLDLQVRQLLVILYAANTADVGATLNTERRYSIMALMEAAAATTALHTALTASSNLTLCCTRSDYYRAALLVCHAACYANKVNDTMVVQVAKSTLDSCAQQALRLQEERVMLAGRGGQQHWVLSAAVGLASLQFEPLRSDAVKLQAIDRVSRLLYKMLSRKDISGEPPANEVLLQDAPRIAKPINDHPDHSAEALPTDAFVDVGLRIDDFDFGETSEWMLDDFWFLNDPFGNECQTNHLI</sequence>
<gene>
    <name evidence="1" type="ORF">AG0111_0g11439</name>
</gene>
<keyword evidence="2" id="KW-1185">Reference proteome</keyword>
<proteinExistence type="predicted"/>
<name>A0ACB6F804_9PLEO</name>
<dbReference type="Proteomes" id="UP000293547">
    <property type="component" value="Unassembled WGS sequence"/>
</dbReference>
<organism evidence="1 2">
    <name type="scientific">Alternaria gaisen</name>
    <dbReference type="NCBI Taxonomy" id="167740"/>
    <lineage>
        <taxon>Eukaryota</taxon>
        <taxon>Fungi</taxon>
        <taxon>Dikarya</taxon>
        <taxon>Ascomycota</taxon>
        <taxon>Pezizomycotina</taxon>
        <taxon>Dothideomycetes</taxon>
        <taxon>Pleosporomycetidae</taxon>
        <taxon>Pleosporales</taxon>
        <taxon>Pleosporineae</taxon>
        <taxon>Pleosporaceae</taxon>
        <taxon>Alternaria</taxon>
        <taxon>Alternaria sect. Alternaria</taxon>
    </lineage>
</organism>
<evidence type="ECO:0000313" key="2">
    <source>
        <dbReference type="Proteomes" id="UP000293547"/>
    </source>
</evidence>
<protein>
    <submittedName>
        <fullName evidence="1">Uncharacterized protein</fullName>
    </submittedName>
</protein>
<dbReference type="EMBL" id="PDWZ02000013">
    <property type="protein sequence ID" value="KAB2100571.1"/>
    <property type="molecule type" value="Genomic_DNA"/>
</dbReference>
<comment type="caution">
    <text evidence="1">The sequence shown here is derived from an EMBL/GenBank/DDBJ whole genome shotgun (WGS) entry which is preliminary data.</text>
</comment>
<reference evidence="1 2" key="1">
    <citation type="journal article" date="2019" name="bioRxiv">
        <title>Genomics, evolutionary history and diagnostics of the Alternaria alternata species group including apple and Asian pear pathotypes.</title>
        <authorList>
            <person name="Armitage A.D."/>
            <person name="Cockerton H.M."/>
            <person name="Sreenivasaprasad S."/>
            <person name="Woodhall J.W."/>
            <person name="Lane C.R."/>
            <person name="Harrison R.J."/>
            <person name="Clarkson J.P."/>
        </authorList>
    </citation>
    <scope>NUCLEOTIDE SEQUENCE [LARGE SCALE GENOMIC DNA]</scope>
    <source>
        <strain evidence="1 2">FERA 650</strain>
    </source>
</reference>
<evidence type="ECO:0000313" key="1">
    <source>
        <dbReference type="EMBL" id="KAB2100571.1"/>
    </source>
</evidence>
<accession>A0ACB6F804</accession>